<feature type="chain" id="PRO_5007901684" evidence="2">
    <location>
        <begin position="27"/>
        <end position="403"/>
    </location>
</feature>
<sequence>MNTQYVVQRKKLIVGLAGLTLLAALAAPHAAWSPIAPASAQDSHGSSHTSGSHGSQDKGSKGKGKGKSSGGDTGSSGTHGNSGSKSVESKVLHGSSGTSAAEEESSDRRGPKYGGGRASTGKPAGAGTKKGDLLGDLNVILRDANGLPILDEYGHVQPLDADGNPIPLTPEGDIVAGSENLVVPVEFSRLSVSRSPSKVIDKSYDEAIAALNAATAITTDASGRLVTTVDGVAKTIDSPLENLALYQALLNNGYLPGFVPKDGVSLGNLSFLVNKTVTNSDMLQAASFLAAASDKAGSINDDVVVYTDSILGVTGSTPLVGADGKDYVDFTKVTYDRSATYTGTVTYLKSNGDGTYTSVTAPIIDAVFGGETYSGTQLDAFTQAADDARAVIEYVHNNPVPAE</sequence>
<feature type="compositionally biased region" description="Low complexity" evidence="1">
    <location>
        <begin position="75"/>
        <end position="86"/>
    </location>
</feature>
<dbReference type="EMBL" id="CP014841">
    <property type="protein sequence ID" value="AND67975.1"/>
    <property type="molecule type" value="Genomic_DNA"/>
</dbReference>
<evidence type="ECO:0000256" key="2">
    <source>
        <dbReference type="SAM" id="SignalP"/>
    </source>
</evidence>
<dbReference type="RefSeq" id="WP_157469011.1">
    <property type="nucleotide sequence ID" value="NZ_CP014841.1"/>
</dbReference>
<evidence type="ECO:0000313" key="4">
    <source>
        <dbReference type="Proteomes" id="UP000077255"/>
    </source>
</evidence>
<dbReference type="PATRIC" id="fig|445710.3.peg.520"/>
<dbReference type="KEGG" id="dtx:ATSB10_05210"/>
<evidence type="ECO:0000313" key="3">
    <source>
        <dbReference type="EMBL" id="AND67975.1"/>
    </source>
</evidence>
<organism evidence="3 4">
    <name type="scientific">Dyella thiooxydans</name>
    <dbReference type="NCBI Taxonomy" id="445710"/>
    <lineage>
        <taxon>Bacteria</taxon>
        <taxon>Pseudomonadati</taxon>
        <taxon>Pseudomonadota</taxon>
        <taxon>Gammaproteobacteria</taxon>
        <taxon>Lysobacterales</taxon>
        <taxon>Rhodanobacteraceae</taxon>
        <taxon>Dyella</taxon>
    </lineage>
</organism>
<keyword evidence="2" id="KW-0732">Signal</keyword>
<feature type="signal peptide" evidence="2">
    <location>
        <begin position="1"/>
        <end position="26"/>
    </location>
</feature>
<keyword evidence="4" id="KW-1185">Reference proteome</keyword>
<accession>A0A169GPC5</accession>
<reference evidence="3 4" key="1">
    <citation type="submission" date="2016-02" db="EMBL/GenBank/DDBJ databases">
        <title>Complete genome sequencing and analysis of ATSB10, Dyella thiooxydans isolated from rhizosphere soil of sunflower (Helianthus annuus L.).</title>
        <authorList>
            <person name="Lee Y."/>
            <person name="Hwangbo K."/>
            <person name="Chung H."/>
            <person name="Yoo J."/>
            <person name="Kim K.Y."/>
            <person name="Sa T.M."/>
            <person name="Um Y."/>
            <person name="Madhaiyan M."/>
        </authorList>
    </citation>
    <scope>NUCLEOTIDE SEQUENCE [LARGE SCALE GENOMIC DNA]</scope>
    <source>
        <strain evidence="3 4">ATSB10</strain>
    </source>
</reference>
<proteinExistence type="predicted"/>
<evidence type="ECO:0000256" key="1">
    <source>
        <dbReference type="SAM" id="MobiDB-lite"/>
    </source>
</evidence>
<feature type="compositionally biased region" description="Low complexity" evidence="1">
    <location>
        <begin position="36"/>
        <end position="54"/>
    </location>
</feature>
<dbReference type="Proteomes" id="UP000077255">
    <property type="component" value="Chromosome"/>
</dbReference>
<protein>
    <submittedName>
        <fullName evidence="3">Uncharacterized protein</fullName>
    </submittedName>
</protein>
<feature type="region of interest" description="Disordered" evidence="1">
    <location>
        <begin position="36"/>
        <end position="132"/>
    </location>
</feature>
<dbReference type="OrthoDB" id="1122998at2"/>
<gene>
    <name evidence="3" type="ORF">ATSB10_05210</name>
</gene>
<dbReference type="AlphaFoldDB" id="A0A169GPC5"/>
<name>A0A169GPC5_9GAMM</name>